<evidence type="ECO:0000256" key="1">
    <source>
        <dbReference type="SAM" id="MobiDB-lite"/>
    </source>
</evidence>
<feature type="region of interest" description="Disordered" evidence="1">
    <location>
        <begin position="1"/>
        <end position="28"/>
    </location>
</feature>
<dbReference type="AlphaFoldDB" id="A0A948WYZ5"/>
<dbReference type="EMBL" id="JAHLFE010000107">
    <property type="protein sequence ID" value="MBU3844303.1"/>
    <property type="molecule type" value="Genomic_DNA"/>
</dbReference>
<accession>A0A948WYZ5</accession>
<evidence type="ECO:0000313" key="2">
    <source>
        <dbReference type="EMBL" id="MBU3844303.1"/>
    </source>
</evidence>
<reference evidence="2" key="2">
    <citation type="submission" date="2021-04" db="EMBL/GenBank/DDBJ databases">
        <authorList>
            <person name="Gilroy R."/>
        </authorList>
    </citation>
    <scope>NUCLEOTIDE SEQUENCE</scope>
    <source>
        <strain evidence="2">378</strain>
    </source>
</reference>
<protein>
    <submittedName>
        <fullName evidence="2">Uncharacterized protein</fullName>
    </submittedName>
</protein>
<organism evidence="2 3">
    <name type="scientific">Candidatus Anaerobiospirillum pullicola</name>
    <dbReference type="NCBI Taxonomy" id="2838451"/>
    <lineage>
        <taxon>Bacteria</taxon>
        <taxon>Pseudomonadati</taxon>
        <taxon>Pseudomonadota</taxon>
        <taxon>Gammaproteobacteria</taxon>
        <taxon>Aeromonadales</taxon>
        <taxon>Succinivibrionaceae</taxon>
        <taxon>Anaerobiospirillum</taxon>
    </lineage>
</organism>
<proteinExistence type="predicted"/>
<gene>
    <name evidence="2" type="ORF">H9847_05470</name>
</gene>
<evidence type="ECO:0000313" key="3">
    <source>
        <dbReference type="Proteomes" id="UP000733611"/>
    </source>
</evidence>
<comment type="caution">
    <text evidence="2">The sequence shown here is derived from an EMBL/GenBank/DDBJ whole genome shotgun (WGS) entry which is preliminary data.</text>
</comment>
<sequence>MPKPVYGSDRLEKQTDPRFATPKEPSPEELMRIQLTPNPEIEQAEIKEIFDAGEAPLLIYGNYDRLQFLGCLNCHPQYRISIWNSDGPYGSNLGYFSLWNGSYEYGNDISPLSPWNEFGGVPPAVVDPAGNFYGFLTRNKNQKPLFTNNFIETVFFNYTAIRDNSRSYYQKAFAEHMDLKTIPLSFMESFPKPIDPAVERDNSVLPPDNNDFQARDLWQ</sequence>
<reference evidence="2" key="1">
    <citation type="journal article" date="2021" name="PeerJ">
        <title>Extensive microbial diversity within the chicken gut microbiome revealed by metagenomics and culture.</title>
        <authorList>
            <person name="Gilroy R."/>
            <person name="Ravi A."/>
            <person name="Getino M."/>
            <person name="Pursley I."/>
            <person name="Horton D.L."/>
            <person name="Alikhan N.F."/>
            <person name="Baker D."/>
            <person name="Gharbi K."/>
            <person name="Hall N."/>
            <person name="Watson M."/>
            <person name="Adriaenssens E.M."/>
            <person name="Foster-Nyarko E."/>
            <person name="Jarju S."/>
            <person name="Secka A."/>
            <person name="Antonio M."/>
            <person name="Oren A."/>
            <person name="Chaudhuri R.R."/>
            <person name="La Ragione R."/>
            <person name="Hildebrand F."/>
            <person name="Pallen M.J."/>
        </authorList>
    </citation>
    <scope>NUCLEOTIDE SEQUENCE</scope>
    <source>
        <strain evidence="2">378</strain>
    </source>
</reference>
<name>A0A948WYZ5_9GAMM</name>
<dbReference type="Proteomes" id="UP000733611">
    <property type="component" value="Unassembled WGS sequence"/>
</dbReference>